<comment type="caution">
    <text evidence="1">The sequence shown here is derived from an EMBL/GenBank/DDBJ whole genome shotgun (WGS) entry which is preliminary data.</text>
</comment>
<dbReference type="PANTHER" id="PTHR47510">
    <property type="entry name" value="REVERSE TRANSCRIPTASE DOMAIN-CONTAINING PROTEIN"/>
    <property type="match status" value="1"/>
</dbReference>
<protein>
    <submittedName>
        <fullName evidence="1">Uncharacterized protein</fullName>
    </submittedName>
</protein>
<name>A0AAV1JBM2_9NEOP</name>
<dbReference type="AlphaFoldDB" id="A0AAV1JBM2"/>
<dbReference type="Gene3D" id="3.60.10.10">
    <property type="entry name" value="Endonuclease/exonuclease/phosphatase"/>
    <property type="match status" value="1"/>
</dbReference>
<proteinExistence type="predicted"/>
<dbReference type="SUPFAM" id="SSF56219">
    <property type="entry name" value="DNase I-like"/>
    <property type="match status" value="1"/>
</dbReference>
<dbReference type="EMBL" id="CAVLEF010000008">
    <property type="protein sequence ID" value="CAK1546377.1"/>
    <property type="molecule type" value="Genomic_DNA"/>
</dbReference>
<sequence length="501" mass="57591">MCVCLLKFGLKILKLKFGVFAVESQLLRVLPNLISPFVSRLIRKPKSLDILYQNVRGLKTKLNSWRNSLAVLDNHLIVVTESFLDSSVEDQELNYVDWNILRRDRKTLCGGVLIAARMPITLNHRKELQTDTGEDLWASFVWLGRTIFICVVYIKPSSGDSEYMTWFCKVESFINNLKAFTIIILEYNTVPNYHGGFLDVVLIRENDEVRGITVIGTAGLVPPDLYHPPLDIEIVFSSVSKSDSIAPSNIDPVKDWNFRKCDFQQLQRVLSQTSWTNVLRAHDVEKACEHFNTTLYGIFDLCVPKKHRRSKCRRYPVWFTNDIIKYLKLKVKLHKAWKCLKTNEAYLAFSQRRSELKSRIEFAYTNHIRTIEKDVKINPKKFWLHISSLRSKGGFEPQVSYGDSIYSGREAADAFASFFGNVFSSDTPLLDFKNCYNSSGTCFNDTIDIVEFTFNDVISGDATVAYDHLIPLPPPRPVTLQQKYTETQIEIETHQEQNSPV</sequence>
<evidence type="ECO:0000313" key="1">
    <source>
        <dbReference type="EMBL" id="CAK1546377.1"/>
    </source>
</evidence>
<accession>A0AAV1JBM2</accession>
<dbReference type="PANTHER" id="PTHR47510:SF3">
    <property type="entry name" value="ENDO_EXONUCLEASE_PHOSPHATASE DOMAIN-CONTAINING PROTEIN"/>
    <property type="match status" value="1"/>
</dbReference>
<gene>
    <name evidence="1" type="ORF">LNINA_LOCUS5953</name>
</gene>
<dbReference type="Proteomes" id="UP001497472">
    <property type="component" value="Unassembled WGS sequence"/>
</dbReference>
<dbReference type="InterPro" id="IPR036691">
    <property type="entry name" value="Endo/exonu/phosph_ase_sf"/>
</dbReference>
<organism evidence="1 2">
    <name type="scientific">Leptosia nina</name>
    <dbReference type="NCBI Taxonomy" id="320188"/>
    <lineage>
        <taxon>Eukaryota</taxon>
        <taxon>Metazoa</taxon>
        <taxon>Ecdysozoa</taxon>
        <taxon>Arthropoda</taxon>
        <taxon>Hexapoda</taxon>
        <taxon>Insecta</taxon>
        <taxon>Pterygota</taxon>
        <taxon>Neoptera</taxon>
        <taxon>Endopterygota</taxon>
        <taxon>Lepidoptera</taxon>
        <taxon>Glossata</taxon>
        <taxon>Ditrysia</taxon>
        <taxon>Papilionoidea</taxon>
        <taxon>Pieridae</taxon>
        <taxon>Pierinae</taxon>
        <taxon>Leptosia</taxon>
    </lineage>
</organism>
<reference evidence="1 2" key="1">
    <citation type="submission" date="2023-11" db="EMBL/GenBank/DDBJ databases">
        <authorList>
            <person name="Okamura Y."/>
        </authorList>
    </citation>
    <scope>NUCLEOTIDE SEQUENCE [LARGE SCALE GENOMIC DNA]</scope>
</reference>
<evidence type="ECO:0000313" key="2">
    <source>
        <dbReference type="Proteomes" id="UP001497472"/>
    </source>
</evidence>
<keyword evidence="2" id="KW-1185">Reference proteome</keyword>